<dbReference type="Proteomes" id="UP000241345">
    <property type="component" value="Segment"/>
</dbReference>
<dbReference type="EMBL" id="MG428991">
    <property type="protein sequence ID" value="AUG88079.1"/>
    <property type="molecule type" value="Genomic_DNA"/>
</dbReference>
<name>A0A2H5BP09_9CAUD</name>
<evidence type="ECO:0000313" key="2">
    <source>
        <dbReference type="Proteomes" id="UP000241345"/>
    </source>
</evidence>
<reference evidence="1 2" key="2">
    <citation type="journal article" date="2019" name="Microbiol. Resour. Announc.">
        <title>Complete Genome Sequence of Klebsiella pneumoniae Myophage May.</title>
        <authorList>
            <person name="Nguyen K.T."/>
            <person name="Bonasera R."/>
            <person name="Benson G."/>
            <person name="Hernandez-Morales A.C."/>
            <person name="Gill J.J."/>
            <person name="Liu M."/>
        </authorList>
    </citation>
    <scope>NUCLEOTIDE SEQUENCE [LARGE SCALE GENOMIC DNA]</scope>
</reference>
<proteinExistence type="predicted"/>
<keyword evidence="2" id="KW-1185">Reference proteome</keyword>
<protein>
    <submittedName>
        <fullName evidence="1">Uncharacterized protein</fullName>
    </submittedName>
</protein>
<reference evidence="2" key="1">
    <citation type="submission" date="2017-11" db="EMBL/GenBank/DDBJ databases">
        <title>Complete Genome of Klebsiella pneumoniae Myophage May.</title>
        <authorList>
            <person name="Nguyen K."/>
            <person name="Bonasera R."/>
            <person name="Gill J.J."/>
            <person name="Liu M."/>
        </authorList>
    </citation>
    <scope>NUCLEOTIDE SEQUENCE [LARGE SCALE GENOMIC DNA]</scope>
</reference>
<organism evidence="1 2">
    <name type="scientific">Klebsiella phage May</name>
    <dbReference type="NCBI Taxonomy" id="2054272"/>
    <lineage>
        <taxon>Viruses</taxon>
        <taxon>Duplodnaviria</taxon>
        <taxon>Heunggongvirae</taxon>
        <taxon>Uroviricota</taxon>
        <taxon>Caudoviricetes</taxon>
        <taxon>Pantevenvirales</taxon>
        <taxon>Ackermannviridae</taxon>
        <taxon>Taipeivirus</taxon>
        <taxon>Taipeivirus may</taxon>
    </lineage>
</organism>
<sequence length="251" mass="28393">MSTMYRVLGIEFVPARLDATIPISKGKTGFEIGRSVFYETHTAQPNFESMVTGMGISLDSEACYDMRDMLRIGDSDMLDFTQDFITGWVHSAELKNQANKTMACFQFASDYLKSKNRELIFSGDQLLDALGETDNIPIVISSEKGLSESDLRTVLAMGNRSMVSIVKNGNIFFNDGQYPFDLPAKIVYNDEICRSITKFFGKINSALYEGIAQLMEEESYNEKIRKIREYVSDNSMGGFSDPYRMPNFFDQ</sequence>
<accession>A0A2H5BP09</accession>
<gene>
    <name evidence="1" type="ORF">CPT_May_165</name>
</gene>
<evidence type="ECO:0000313" key="1">
    <source>
        <dbReference type="EMBL" id="AUG88079.1"/>
    </source>
</evidence>